<dbReference type="RefSeq" id="WP_126606039.1">
    <property type="nucleotide sequence ID" value="NZ_AP025144.1"/>
</dbReference>
<evidence type="ECO:0000313" key="1">
    <source>
        <dbReference type="EMBL" id="GLQ72786.1"/>
    </source>
</evidence>
<sequence length="403" mass="45122">MKRFVLTSLLATSITFNLTGCNSTSNASAAFIPLSEETKSLGIEDVPDTLSETYSIEMKFNRYTKVLAPNGKAIHLIAQNELSDNQIVRARSVLEHYLTPLLNSQFGSDKTQVANKMADNNAVLLLLNGEDDGSNPASDLGGQPLYQNEIQVEGHKWYINQNYDHRDATFEEILHLVHDCGIGIDQEDTFMGALPAFQAEIRQAQYYALAHRLWGGGIDQKNWINELTEENSLSQEYLASVIDSYYGLWGAWSESNKHGMWGIYTAKSRKEIALEDTLGAELMNNKFFHSYLTYNARIDGSFTGDFSLRFNESVPYTHHSQYLKNITLTGSNPSNVIVNSMDNEITGNAATNKVFFSGNASAYTIEKHSDGSVTIKDKQQRRDGKNNLSHIEKLVFKDKTITL</sequence>
<keyword evidence="2" id="KW-1185">Reference proteome</keyword>
<dbReference type="AlphaFoldDB" id="A0AAV5NQ95"/>
<reference evidence="2" key="1">
    <citation type="journal article" date="2019" name="Int. J. Syst. Evol. Microbiol.">
        <title>The Global Catalogue of Microorganisms (GCM) 10K type strain sequencing project: providing services to taxonomists for standard genome sequencing and annotation.</title>
        <authorList>
            <consortium name="The Broad Institute Genomics Platform"/>
            <consortium name="The Broad Institute Genome Sequencing Center for Infectious Disease"/>
            <person name="Wu L."/>
            <person name="Ma J."/>
        </authorList>
    </citation>
    <scope>NUCLEOTIDE SEQUENCE [LARGE SCALE GENOMIC DNA]</scope>
    <source>
        <strain evidence="2">NBRC 15640</strain>
    </source>
</reference>
<dbReference type="EMBL" id="BSNX01000021">
    <property type="protein sequence ID" value="GLQ72786.1"/>
    <property type="molecule type" value="Genomic_DNA"/>
</dbReference>
<evidence type="ECO:0000313" key="2">
    <source>
        <dbReference type="Proteomes" id="UP001156690"/>
    </source>
</evidence>
<name>A0AAV5NQ95_9VIBR</name>
<comment type="caution">
    <text evidence="1">The sequence shown here is derived from an EMBL/GenBank/DDBJ whole genome shotgun (WGS) entry which is preliminary data.</text>
</comment>
<evidence type="ECO:0008006" key="3">
    <source>
        <dbReference type="Google" id="ProtNLM"/>
    </source>
</evidence>
<protein>
    <recommendedName>
        <fullName evidence="3">Lipoprotein</fullName>
    </recommendedName>
</protein>
<accession>A0AAV5NQ95</accession>
<organism evidence="1 2">
    <name type="scientific">Vibrio penaeicida</name>
    <dbReference type="NCBI Taxonomy" id="104609"/>
    <lineage>
        <taxon>Bacteria</taxon>
        <taxon>Pseudomonadati</taxon>
        <taxon>Pseudomonadota</taxon>
        <taxon>Gammaproteobacteria</taxon>
        <taxon>Vibrionales</taxon>
        <taxon>Vibrionaceae</taxon>
        <taxon>Vibrio</taxon>
    </lineage>
</organism>
<dbReference type="Proteomes" id="UP001156690">
    <property type="component" value="Unassembled WGS sequence"/>
</dbReference>
<proteinExistence type="predicted"/>
<gene>
    <name evidence="1" type="ORF">GCM10007932_21460</name>
</gene>